<dbReference type="GO" id="GO:0051539">
    <property type="term" value="F:4 iron, 4 sulfur cluster binding"/>
    <property type="evidence" value="ECO:0007669"/>
    <property type="project" value="UniProtKB-KW"/>
</dbReference>
<evidence type="ECO:0000313" key="8">
    <source>
        <dbReference type="EMBL" id="APC38623.1"/>
    </source>
</evidence>
<protein>
    <recommendedName>
        <fullName evidence="2">Ferredoxin</fullName>
    </recommendedName>
</protein>
<dbReference type="InterPro" id="IPR007160">
    <property type="entry name" value="DUF362"/>
</dbReference>
<accession>A0A1J0GBF4</accession>
<dbReference type="Gene3D" id="3.30.70.3270">
    <property type="match status" value="1"/>
</dbReference>
<keyword evidence="9" id="KW-1185">Reference proteome</keyword>
<dbReference type="AlphaFoldDB" id="A0A1J0GBF4"/>
<evidence type="ECO:0000256" key="5">
    <source>
        <dbReference type="ARBA" id="ARBA00023004"/>
    </source>
</evidence>
<dbReference type="PANTHER" id="PTHR24960">
    <property type="entry name" value="PHOTOSYSTEM I IRON-SULFUR CENTER-RELATED"/>
    <property type="match status" value="1"/>
</dbReference>
<evidence type="ECO:0000256" key="2">
    <source>
        <dbReference type="ARBA" id="ARBA00013529"/>
    </source>
</evidence>
<evidence type="ECO:0000256" key="1">
    <source>
        <dbReference type="ARBA" id="ARBA00003532"/>
    </source>
</evidence>
<sequence length="387" mass="43038">MENVALLKCEQYDVDLIEKKLREGFELLGGDEFLRKLIPKDSKVLLKPNMLSVESKESPVVTHYAVFEAVIRIVKEYSNYVSFGDSPGFGDSRKAAEKSGLMEVADRYGVKFEDFKESVHVRLDNSILCKSWNVAKAAYDADVVITLPKLKTHAMAYYTGAVKNQFGCIPGTQKATWHTRMPDANNFCKMLLDLNTAVGTNFAILDGIIAMEGNGPKSGQAFNLNTLIMGQSLTAVDSTAVRIIGYDNPLDTPVLKEAYDSNWGVVLPKDINILGEKLEDMKAKNFKLCRKGGNFYFINPAVTNFLRGMIAPNPTLIQEKCIGCGRCAEVCPEKPVVITMVKNGDKLNPKWNMNECIRCFCCQELCPVGAIETKYSTLGRLLKLNKR</sequence>
<dbReference type="Pfam" id="PF04015">
    <property type="entry name" value="DUF362"/>
    <property type="match status" value="1"/>
</dbReference>
<dbReference type="PROSITE" id="PS51379">
    <property type="entry name" value="4FE4S_FER_2"/>
    <property type="match status" value="2"/>
</dbReference>
<keyword evidence="4" id="KW-0479">Metal-binding</keyword>
<keyword evidence="5" id="KW-0408">Iron</keyword>
<evidence type="ECO:0000313" key="9">
    <source>
        <dbReference type="Proteomes" id="UP000182569"/>
    </source>
</evidence>
<keyword evidence="6" id="KW-0411">Iron-sulfur</keyword>
<dbReference type="PANTHER" id="PTHR24960:SF76">
    <property type="entry name" value="4FE-4S FERREDOXIN-TYPE DOMAIN-CONTAINING PROTEIN"/>
    <property type="match status" value="1"/>
</dbReference>
<dbReference type="Proteomes" id="UP000182569">
    <property type="component" value="Chromosome"/>
</dbReference>
<evidence type="ECO:0000256" key="6">
    <source>
        <dbReference type="ARBA" id="ARBA00023014"/>
    </source>
</evidence>
<comment type="function">
    <text evidence="1">Ferredoxins are iron-sulfur proteins that transfer electrons in a wide variety of metabolic reactions.</text>
</comment>
<dbReference type="InterPro" id="IPR017896">
    <property type="entry name" value="4Fe4S_Fe-S-bd"/>
</dbReference>
<dbReference type="RefSeq" id="WP_071610919.1">
    <property type="nucleotide sequence ID" value="NZ_CP015756.1"/>
</dbReference>
<name>A0A1J0GBF4_9CLOT</name>
<reference evidence="9" key="1">
    <citation type="journal article" date="2016" name="Front. Microbiol.">
        <title>Complete Genome Sequence of Clostridium estertheticum DSM 8809, a Microbe Identified in Spoiled Vacuum Packed Beef.</title>
        <authorList>
            <person name="Yu Z."/>
            <person name="Gunn L."/>
            <person name="Brennan E."/>
            <person name="Reid R."/>
            <person name="Wall P.G."/>
            <person name="Gaora O.P."/>
            <person name="Hurley D."/>
            <person name="Bolton D."/>
            <person name="Fanning S."/>
        </authorList>
    </citation>
    <scope>NUCLEOTIDE SEQUENCE [LARGE SCALE GENOMIC DNA]</scope>
    <source>
        <strain evidence="9">DSM 8809</strain>
    </source>
</reference>
<organism evidence="8 9">
    <name type="scientific">Clostridium estertheticum subsp. estertheticum</name>
    <dbReference type="NCBI Taxonomy" id="1552"/>
    <lineage>
        <taxon>Bacteria</taxon>
        <taxon>Bacillati</taxon>
        <taxon>Bacillota</taxon>
        <taxon>Clostridia</taxon>
        <taxon>Eubacteriales</taxon>
        <taxon>Clostridiaceae</taxon>
        <taxon>Clostridium</taxon>
    </lineage>
</organism>
<dbReference type="InterPro" id="IPR050157">
    <property type="entry name" value="PSI_iron-sulfur_center"/>
</dbReference>
<dbReference type="Pfam" id="PF12838">
    <property type="entry name" value="Fer4_7"/>
    <property type="match status" value="1"/>
</dbReference>
<gene>
    <name evidence="8" type="ORF">A7L45_00075</name>
</gene>
<feature type="domain" description="4Fe-4S ferredoxin-type" evidence="7">
    <location>
        <begin position="347"/>
        <end position="376"/>
    </location>
</feature>
<dbReference type="STRING" id="1552.A7L45_00075"/>
<dbReference type="SUPFAM" id="SSF54862">
    <property type="entry name" value="4Fe-4S ferredoxins"/>
    <property type="match status" value="1"/>
</dbReference>
<dbReference type="OrthoDB" id="9807879at2"/>
<keyword evidence="3" id="KW-0004">4Fe-4S</keyword>
<evidence type="ECO:0000256" key="3">
    <source>
        <dbReference type="ARBA" id="ARBA00022485"/>
    </source>
</evidence>
<dbReference type="PROSITE" id="PS00198">
    <property type="entry name" value="4FE4S_FER_1"/>
    <property type="match status" value="2"/>
</dbReference>
<evidence type="ECO:0000256" key="4">
    <source>
        <dbReference type="ARBA" id="ARBA00022723"/>
    </source>
</evidence>
<dbReference type="KEGG" id="ceu:A7L45_00075"/>
<dbReference type="EMBL" id="CP015756">
    <property type="protein sequence ID" value="APC38623.1"/>
    <property type="molecule type" value="Genomic_DNA"/>
</dbReference>
<evidence type="ECO:0000259" key="7">
    <source>
        <dbReference type="PROSITE" id="PS51379"/>
    </source>
</evidence>
<proteinExistence type="predicted"/>
<feature type="domain" description="4Fe-4S ferredoxin-type" evidence="7">
    <location>
        <begin position="312"/>
        <end position="343"/>
    </location>
</feature>
<dbReference type="InterPro" id="IPR017900">
    <property type="entry name" value="4Fe4S_Fe_S_CS"/>
</dbReference>
<dbReference type="GO" id="GO:0046872">
    <property type="term" value="F:metal ion binding"/>
    <property type="evidence" value="ECO:0007669"/>
    <property type="project" value="UniProtKB-KW"/>
</dbReference>